<dbReference type="Proteomes" id="UP000521868">
    <property type="component" value="Unassembled WGS sequence"/>
</dbReference>
<keyword evidence="1" id="KW-0472">Membrane</keyword>
<dbReference type="EMBL" id="VTOX01000010">
    <property type="protein sequence ID" value="NKE68350.1"/>
    <property type="molecule type" value="Genomic_DNA"/>
</dbReference>
<comment type="caution">
    <text evidence="2">The sequence shown here is derived from an EMBL/GenBank/DDBJ whole genome shotgun (WGS) entry which is preliminary data.</text>
</comment>
<keyword evidence="1" id="KW-1133">Transmembrane helix</keyword>
<evidence type="ECO:0000313" key="3">
    <source>
        <dbReference type="Proteomes" id="UP000521868"/>
    </source>
</evidence>
<feature type="transmembrane region" description="Helical" evidence="1">
    <location>
        <begin position="49"/>
        <end position="67"/>
    </location>
</feature>
<feature type="transmembrane region" description="Helical" evidence="1">
    <location>
        <begin position="20"/>
        <end position="37"/>
    </location>
</feature>
<name>A0A7X6I8G1_9BURK</name>
<reference evidence="2 3" key="1">
    <citation type="journal article" date="2020" name="Nature">
        <title>Bacterial chemolithoautotrophy via manganese oxidation.</title>
        <authorList>
            <person name="Yu H."/>
            <person name="Leadbetter J.R."/>
        </authorList>
    </citation>
    <scope>NUCLEOTIDE SEQUENCE [LARGE SCALE GENOMIC DNA]</scope>
    <source>
        <strain evidence="2 3">RBP-1</strain>
    </source>
</reference>
<dbReference type="RefSeq" id="WP_168109477.1">
    <property type="nucleotide sequence ID" value="NZ_VTOX01000010.1"/>
</dbReference>
<keyword evidence="1" id="KW-0812">Transmembrane</keyword>
<organism evidence="2 3">
    <name type="scientific">Ramlibacter lithotrophicus</name>
    <dbReference type="NCBI Taxonomy" id="2606681"/>
    <lineage>
        <taxon>Bacteria</taxon>
        <taxon>Pseudomonadati</taxon>
        <taxon>Pseudomonadota</taxon>
        <taxon>Betaproteobacteria</taxon>
        <taxon>Burkholderiales</taxon>
        <taxon>Comamonadaceae</taxon>
        <taxon>Ramlibacter</taxon>
    </lineage>
</organism>
<keyword evidence="3" id="KW-1185">Reference proteome</keyword>
<sequence length="84" mass="10003">MKEAEKTRWLDDSRNVTKVYWSVWIVCGLLLLVEPLVHKHGEFAFEEWFGFHGFFGFIACVLLVLAAKALRLWLKRPEDYYDRP</sequence>
<accession>A0A7X6I8G1</accession>
<protein>
    <submittedName>
        <fullName evidence="2">Uncharacterized protein</fullName>
    </submittedName>
</protein>
<proteinExistence type="predicted"/>
<evidence type="ECO:0000256" key="1">
    <source>
        <dbReference type="SAM" id="Phobius"/>
    </source>
</evidence>
<dbReference type="AlphaFoldDB" id="A0A7X6I8G1"/>
<gene>
    <name evidence="2" type="ORF">RAMLITH_21260</name>
</gene>
<evidence type="ECO:0000313" key="2">
    <source>
        <dbReference type="EMBL" id="NKE68350.1"/>
    </source>
</evidence>